<dbReference type="EMBL" id="SRXU01000002">
    <property type="protein sequence ID" value="TGX44562.1"/>
    <property type="molecule type" value="Genomic_DNA"/>
</dbReference>
<dbReference type="AlphaFoldDB" id="A0A4V3QX04"/>
<feature type="transmembrane region" description="Helical" evidence="2">
    <location>
        <begin position="38"/>
        <end position="58"/>
    </location>
</feature>
<gene>
    <name evidence="3" type="ORF">E5A74_07240</name>
</gene>
<feature type="compositionally biased region" description="Polar residues" evidence="1">
    <location>
        <begin position="11"/>
        <end position="29"/>
    </location>
</feature>
<accession>A0A4V3QX04</accession>
<keyword evidence="4" id="KW-1185">Reference proteome</keyword>
<evidence type="ECO:0000256" key="2">
    <source>
        <dbReference type="SAM" id="Phobius"/>
    </source>
</evidence>
<keyword evidence="2" id="KW-0812">Transmembrane</keyword>
<feature type="region of interest" description="Disordered" evidence="1">
    <location>
        <begin position="1"/>
        <end position="29"/>
    </location>
</feature>
<evidence type="ECO:0000313" key="3">
    <source>
        <dbReference type="EMBL" id="TGX44562.1"/>
    </source>
</evidence>
<comment type="caution">
    <text evidence="3">The sequence shown here is derived from an EMBL/GenBank/DDBJ whole genome shotgun (WGS) entry which is preliminary data.</text>
</comment>
<keyword evidence="2" id="KW-1133">Transmembrane helix</keyword>
<organism evidence="3 4">
    <name type="scientific">Sphingomonas naasensis</name>
    <dbReference type="NCBI Taxonomy" id="1344951"/>
    <lineage>
        <taxon>Bacteria</taxon>
        <taxon>Pseudomonadati</taxon>
        <taxon>Pseudomonadota</taxon>
        <taxon>Alphaproteobacteria</taxon>
        <taxon>Sphingomonadales</taxon>
        <taxon>Sphingomonadaceae</taxon>
        <taxon>Sphingomonas</taxon>
    </lineage>
</organism>
<feature type="compositionally biased region" description="Basic and acidic residues" evidence="1">
    <location>
        <begin position="1"/>
        <end position="10"/>
    </location>
</feature>
<evidence type="ECO:0000313" key="4">
    <source>
        <dbReference type="Proteomes" id="UP000309848"/>
    </source>
</evidence>
<evidence type="ECO:0000256" key="1">
    <source>
        <dbReference type="SAM" id="MobiDB-lite"/>
    </source>
</evidence>
<proteinExistence type="predicted"/>
<keyword evidence="2" id="KW-0472">Membrane</keyword>
<sequence>MVDRVVERTDGTTSERVTETASAPGSTTVIERRGGGGAGLLIGLAVLVLVVIGALYLINQNNRENVKTDAITQAAKDVGGAAKDVGGAAKDAAKKVD</sequence>
<protein>
    <submittedName>
        <fullName evidence="3">Uncharacterized protein</fullName>
    </submittedName>
</protein>
<reference evidence="3 4" key="1">
    <citation type="submission" date="2019-04" db="EMBL/GenBank/DDBJ databases">
        <title>Sphingomonas psychrotolerans sp. nov., isolated from soil in the Tianshan Mountains, Xinjiang, China.</title>
        <authorList>
            <person name="Luo Y."/>
            <person name="Sheng H."/>
        </authorList>
    </citation>
    <scope>NUCLEOTIDE SEQUENCE [LARGE SCALE GENOMIC DNA]</scope>
    <source>
        <strain evidence="3 4">KIS18-15</strain>
    </source>
</reference>
<dbReference type="OrthoDB" id="7585115at2"/>
<name>A0A4V3QX04_9SPHN</name>
<dbReference type="Proteomes" id="UP000309848">
    <property type="component" value="Unassembled WGS sequence"/>
</dbReference>